<sequence length="125" mass="13755">MNKPARHTTILSLILTAMFGGAALADDAQVVAVKAQQSGIGWRFDVTVQHDDTGWDHYADAWEVLDKDGNRLGLRKLAHPHVEEQPFTRSLNSVMVPDGTRVVYVRASCSQSGWSEQTVAVTLTH</sequence>
<dbReference type="Proteomes" id="UP000051681">
    <property type="component" value="Unassembled WGS sequence"/>
</dbReference>
<keyword evidence="1" id="KW-0732">Signal</keyword>
<organism evidence="2 3">
    <name type="scientific">Thalassovita mediterranea</name>
    <dbReference type="NCBI Taxonomy" id="340021"/>
    <lineage>
        <taxon>Bacteria</taxon>
        <taxon>Pseudomonadati</taxon>
        <taxon>Pseudomonadota</taxon>
        <taxon>Alphaproteobacteria</taxon>
        <taxon>Rhodobacterales</taxon>
        <taxon>Roseobacteraceae</taxon>
        <taxon>Thalassovita</taxon>
    </lineage>
</organism>
<dbReference type="AlphaFoldDB" id="A0A0P1H3R9"/>
<gene>
    <name evidence="2" type="ORF">TM5383_02462</name>
</gene>
<proteinExistence type="predicted"/>
<feature type="chain" id="PRO_5006064036" description="Secreted protein" evidence="1">
    <location>
        <begin position="26"/>
        <end position="125"/>
    </location>
</feature>
<feature type="signal peptide" evidence="1">
    <location>
        <begin position="1"/>
        <end position="25"/>
    </location>
</feature>
<evidence type="ECO:0008006" key="4">
    <source>
        <dbReference type="Google" id="ProtNLM"/>
    </source>
</evidence>
<accession>A0A0P1H3R9</accession>
<reference evidence="2 3" key="1">
    <citation type="submission" date="2015-09" db="EMBL/GenBank/DDBJ databases">
        <authorList>
            <consortium name="Swine Surveillance"/>
        </authorList>
    </citation>
    <scope>NUCLEOTIDE SEQUENCE [LARGE SCALE GENOMIC DNA]</scope>
    <source>
        <strain evidence="2 3">CECT 8383</strain>
    </source>
</reference>
<keyword evidence="3" id="KW-1185">Reference proteome</keyword>
<protein>
    <recommendedName>
        <fullName evidence="4">Secreted protein</fullName>
    </recommendedName>
</protein>
<evidence type="ECO:0000313" key="3">
    <source>
        <dbReference type="Proteomes" id="UP000051681"/>
    </source>
</evidence>
<dbReference type="EMBL" id="CYSF01000012">
    <property type="protein sequence ID" value="CUH85234.1"/>
    <property type="molecule type" value="Genomic_DNA"/>
</dbReference>
<name>A0A0P1H3R9_9RHOB</name>
<evidence type="ECO:0000256" key="1">
    <source>
        <dbReference type="SAM" id="SignalP"/>
    </source>
</evidence>
<dbReference type="STRING" id="340021.TM5383_02462"/>
<evidence type="ECO:0000313" key="2">
    <source>
        <dbReference type="EMBL" id="CUH85234.1"/>
    </source>
</evidence>
<dbReference type="RefSeq" id="WP_058319301.1">
    <property type="nucleotide sequence ID" value="NZ_CYSF01000012.1"/>
</dbReference>